<evidence type="ECO:0000256" key="4">
    <source>
        <dbReference type="ARBA" id="ARBA00023136"/>
    </source>
</evidence>
<evidence type="ECO:0000256" key="3">
    <source>
        <dbReference type="ARBA" id="ARBA00022989"/>
    </source>
</evidence>
<reference evidence="7 8" key="1">
    <citation type="submission" date="2022-01" db="EMBL/GenBank/DDBJ databases">
        <title>Maritalea mediterranea sp. nov., isolated from marine plastic residues from the Malva-rosa beach (Valencia, Spain).</title>
        <authorList>
            <person name="Vidal-Verdu A."/>
            <person name="Molina-Menor E."/>
            <person name="Pascual J."/>
            <person name="Pereto J."/>
            <person name="Porcar M."/>
        </authorList>
    </citation>
    <scope>NUCLEOTIDE SEQUENCE [LARGE SCALE GENOMIC DNA]</scope>
    <source>
        <strain evidence="7 8">P4.10X</strain>
    </source>
</reference>
<dbReference type="EMBL" id="JAKGTI010000003">
    <property type="protein sequence ID" value="MCF4099580.1"/>
    <property type="molecule type" value="Genomic_DNA"/>
</dbReference>
<comment type="caution">
    <text evidence="7">The sequence shown here is derived from an EMBL/GenBank/DDBJ whole genome shotgun (WGS) entry which is preliminary data.</text>
</comment>
<dbReference type="Gene3D" id="2.40.50.140">
    <property type="entry name" value="Nucleic acid-binding proteins"/>
    <property type="match status" value="1"/>
</dbReference>
<gene>
    <name evidence="7" type="ORF">L1I42_13880</name>
</gene>
<evidence type="ECO:0000256" key="1">
    <source>
        <dbReference type="ARBA" id="ARBA00004141"/>
    </source>
</evidence>
<evidence type="ECO:0000259" key="6">
    <source>
        <dbReference type="Pfam" id="PF01957"/>
    </source>
</evidence>
<dbReference type="Proteomes" id="UP001201217">
    <property type="component" value="Unassembled WGS sequence"/>
</dbReference>
<dbReference type="PANTHER" id="PTHR33507:SF3">
    <property type="entry name" value="INNER MEMBRANE PROTEIN YBBJ"/>
    <property type="match status" value="1"/>
</dbReference>
<name>A0ABS9E9M0_9HYPH</name>
<dbReference type="Pfam" id="PF01957">
    <property type="entry name" value="NfeD"/>
    <property type="match status" value="1"/>
</dbReference>
<organism evidence="7 8">
    <name type="scientific">Maritalea mediterranea</name>
    <dbReference type="NCBI Taxonomy" id="2909667"/>
    <lineage>
        <taxon>Bacteria</taxon>
        <taxon>Pseudomonadati</taxon>
        <taxon>Pseudomonadota</taxon>
        <taxon>Alphaproteobacteria</taxon>
        <taxon>Hyphomicrobiales</taxon>
        <taxon>Devosiaceae</taxon>
        <taxon>Maritalea</taxon>
    </lineage>
</organism>
<feature type="transmembrane region" description="Helical" evidence="5">
    <location>
        <begin position="59"/>
        <end position="77"/>
    </location>
</feature>
<dbReference type="RefSeq" id="WP_236115270.1">
    <property type="nucleotide sequence ID" value="NZ_JAKGTI010000003.1"/>
</dbReference>
<keyword evidence="3 5" id="KW-1133">Transmembrane helix</keyword>
<feature type="domain" description="NfeD-like C-terminal" evidence="6">
    <location>
        <begin position="96"/>
        <end position="148"/>
    </location>
</feature>
<dbReference type="InterPro" id="IPR002810">
    <property type="entry name" value="NfeD-like_C"/>
</dbReference>
<keyword evidence="2 5" id="KW-0812">Transmembrane</keyword>
<sequence>MDLINWFTDLGPWAWIVGGFLLLGVELMVPGGVIVWFGLAAIAVGIQAFLGILSWQFQWLLFGVLSIAGVAFWTVYFKGVGGKSDRPFLNKRSQKFVGDTYTLDEPIVNGKGRMKVGESWWRVEGPDLPAQTRVKVVSAQGVVLNVVPLEAGEATS</sequence>
<protein>
    <submittedName>
        <fullName evidence="7">NfeD family protein</fullName>
    </submittedName>
</protein>
<evidence type="ECO:0000256" key="2">
    <source>
        <dbReference type="ARBA" id="ARBA00022692"/>
    </source>
</evidence>
<proteinExistence type="predicted"/>
<keyword evidence="4 5" id="KW-0472">Membrane</keyword>
<accession>A0ABS9E9M0</accession>
<evidence type="ECO:0000313" key="7">
    <source>
        <dbReference type="EMBL" id="MCF4099580.1"/>
    </source>
</evidence>
<evidence type="ECO:0000256" key="5">
    <source>
        <dbReference type="SAM" id="Phobius"/>
    </source>
</evidence>
<evidence type="ECO:0000313" key="8">
    <source>
        <dbReference type="Proteomes" id="UP001201217"/>
    </source>
</evidence>
<keyword evidence="8" id="KW-1185">Reference proteome</keyword>
<feature type="transmembrane region" description="Helical" evidence="5">
    <location>
        <begin position="12"/>
        <end position="29"/>
    </location>
</feature>
<dbReference type="InterPro" id="IPR052165">
    <property type="entry name" value="Membrane_assoc_protease"/>
</dbReference>
<dbReference type="InterPro" id="IPR012340">
    <property type="entry name" value="NA-bd_OB-fold"/>
</dbReference>
<feature type="transmembrane region" description="Helical" evidence="5">
    <location>
        <begin position="34"/>
        <end position="53"/>
    </location>
</feature>
<comment type="subcellular location">
    <subcellularLocation>
        <location evidence="1">Membrane</location>
        <topology evidence="1">Multi-pass membrane protein</topology>
    </subcellularLocation>
</comment>
<dbReference type="PANTHER" id="PTHR33507">
    <property type="entry name" value="INNER MEMBRANE PROTEIN YBBJ"/>
    <property type="match status" value="1"/>
</dbReference>